<dbReference type="AlphaFoldDB" id="A0A443QP57"/>
<evidence type="ECO:0000313" key="4">
    <source>
        <dbReference type="EMBL" id="RWS05233.1"/>
    </source>
</evidence>
<keyword evidence="2" id="KW-0732">Signal</keyword>
<dbReference type="SUPFAM" id="SSF50923">
    <property type="entry name" value="Hemopexin-like domain"/>
    <property type="match status" value="1"/>
</dbReference>
<dbReference type="EMBL" id="NCKU01004940">
    <property type="protein sequence ID" value="RWS05233.1"/>
    <property type="molecule type" value="Genomic_DNA"/>
</dbReference>
<organism evidence="3 5">
    <name type="scientific">Dinothrombium tinctorium</name>
    <dbReference type="NCBI Taxonomy" id="1965070"/>
    <lineage>
        <taxon>Eukaryota</taxon>
        <taxon>Metazoa</taxon>
        <taxon>Ecdysozoa</taxon>
        <taxon>Arthropoda</taxon>
        <taxon>Chelicerata</taxon>
        <taxon>Arachnida</taxon>
        <taxon>Acari</taxon>
        <taxon>Acariformes</taxon>
        <taxon>Trombidiformes</taxon>
        <taxon>Prostigmata</taxon>
        <taxon>Anystina</taxon>
        <taxon>Parasitengona</taxon>
        <taxon>Trombidioidea</taxon>
        <taxon>Trombidiidae</taxon>
        <taxon>Dinothrombium</taxon>
    </lineage>
</organism>
<reference evidence="3" key="2">
    <citation type="submission" date="2018-11" db="EMBL/GenBank/DDBJ databases">
        <title>Trombidioid mite genomics.</title>
        <authorList>
            <person name="Dong X."/>
        </authorList>
    </citation>
    <scope>NUCLEOTIDE SEQUENCE</scope>
    <source>
        <strain evidence="3">UoL-WK</strain>
    </source>
</reference>
<feature type="transmembrane region" description="Helical" evidence="1">
    <location>
        <begin position="261"/>
        <end position="283"/>
    </location>
</feature>
<dbReference type="InterPro" id="IPR036375">
    <property type="entry name" value="Hemopexin-like_dom_sf"/>
</dbReference>
<accession>A0A443QP57</accession>
<feature type="chain" id="PRO_5033430957" evidence="2">
    <location>
        <begin position="25"/>
        <end position="312"/>
    </location>
</feature>
<proteinExistence type="predicted"/>
<gene>
    <name evidence="4" type="ORF">B4U79_16338</name>
    <name evidence="3" type="ORF">B4U79_16379</name>
</gene>
<comment type="caution">
    <text evidence="3">The sequence shown here is derived from an EMBL/GenBank/DDBJ whole genome shotgun (WGS) entry which is preliminary data.</text>
</comment>
<evidence type="ECO:0000256" key="1">
    <source>
        <dbReference type="SAM" id="Phobius"/>
    </source>
</evidence>
<keyword evidence="5" id="KW-1185">Reference proteome</keyword>
<protein>
    <submittedName>
        <fullName evidence="3">Uncharacterized protein</fullName>
    </submittedName>
</protein>
<sequence>MWRLFSLCSSLLVFVLLFARNVVCGNLSVCKTKECFPDAVVPAFEDQTADAYVFKGVRVLKVRLIHNNQLSYADFGIGELFNNLPAKLKVDAAFVDTKHYYLVSNRTYFKYSLVNKRFDGKGSLDDFNITQTYVKNALEIGHQDSVLMQTSNDRYVVCKFGERPQCEQRNYSLNDNEKSLSFVAIAKLRNNKILRYDVDRTTLYASANVTLSSDGTFSLKFGQLLNSFCDERRFCKGYGLVPVYLSPNETEYISTKNAQTALWSVVFVVIFIILVTLVTGLALEHYKETRRVIFTRRVFRRKTSDRQPFIIT</sequence>
<keyword evidence="1" id="KW-0472">Membrane</keyword>
<feature type="signal peptide" evidence="2">
    <location>
        <begin position="1"/>
        <end position="24"/>
    </location>
</feature>
<name>A0A443QP57_9ACAR</name>
<evidence type="ECO:0000313" key="5">
    <source>
        <dbReference type="Proteomes" id="UP000285301"/>
    </source>
</evidence>
<evidence type="ECO:0000313" key="3">
    <source>
        <dbReference type="EMBL" id="RWS04813.1"/>
    </source>
</evidence>
<dbReference type="Proteomes" id="UP000285301">
    <property type="component" value="Unassembled WGS sequence"/>
</dbReference>
<dbReference type="Gene3D" id="2.110.10.10">
    <property type="entry name" value="Hemopexin-like domain"/>
    <property type="match status" value="1"/>
</dbReference>
<reference evidence="3 5" key="1">
    <citation type="journal article" date="2018" name="Gigascience">
        <title>Genomes of trombidid mites reveal novel predicted allergens and laterally-transferred genes associated with secondary metabolism.</title>
        <authorList>
            <person name="Dong X."/>
            <person name="Chaisiri K."/>
            <person name="Xia D."/>
            <person name="Armstrong S.D."/>
            <person name="Fang Y."/>
            <person name="Donnelly M.J."/>
            <person name="Kadowaki T."/>
            <person name="McGarry J.W."/>
            <person name="Darby A.C."/>
            <person name="Makepeace B.L."/>
        </authorList>
    </citation>
    <scope>NUCLEOTIDE SEQUENCE [LARGE SCALE GENOMIC DNA]</scope>
    <source>
        <strain evidence="3">UoL-WK</strain>
    </source>
</reference>
<keyword evidence="1" id="KW-1133">Transmembrane helix</keyword>
<dbReference type="EMBL" id="NCKU01005253">
    <property type="protein sequence ID" value="RWS04813.1"/>
    <property type="molecule type" value="Genomic_DNA"/>
</dbReference>
<evidence type="ECO:0000256" key="2">
    <source>
        <dbReference type="SAM" id="SignalP"/>
    </source>
</evidence>
<keyword evidence="1" id="KW-0812">Transmembrane</keyword>